<dbReference type="KEGG" id="bnm:BALAC2494_00969"/>
<dbReference type="Pfam" id="PF04854">
    <property type="entry name" value="DUF624"/>
    <property type="match status" value="1"/>
</dbReference>
<gene>
    <name evidence="2" type="ORF">BALAC2494_00969</name>
</gene>
<keyword evidence="1" id="KW-0812">Transmembrane</keyword>
<protein>
    <submittedName>
        <fullName evidence="2">Hypothetical membrane spanning protein</fullName>
    </submittedName>
</protein>
<keyword evidence="1" id="KW-1133">Transmembrane helix</keyword>
<dbReference type="InterPro" id="IPR006938">
    <property type="entry name" value="DUF624"/>
</dbReference>
<dbReference type="Proteomes" id="UP000008394">
    <property type="component" value="Chromosome"/>
</dbReference>
<dbReference type="AlphaFoldDB" id="A0A806FTC5"/>
<name>A0A806FTC5_BIFAN</name>
<evidence type="ECO:0000256" key="1">
    <source>
        <dbReference type="SAM" id="Phobius"/>
    </source>
</evidence>
<reference evidence="2 3" key="1">
    <citation type="journal article" date="2011" name="J. Bacteriol.">
        <title>Genome Sequence of the Probiotic Strain Bifidobacterium animalis subsp. lactis CNCM I-2494.</title>
        <authorList>
            <person name="Chervaux C."/>
            <person name="Grimaldi C."/>
            <person name="Bolotin A."/>
            <person name="Quinquis B."/>
            <person name="Legrain-Raspaud S."/>
            <person name="van Hylckama Vlieg J.E."/>
            <person name="Denariaz G."/>
            <person name="Smokvina T."/>
        </authorList>
    </citation>
    <scope>NUCLEOTIDE SEQUENCE [LARGE SCALE GENOMIC DNA]</scope>
    <source>
        <strain evidence="2 3">CNCM I-2494</strain>
    </source>
</reference>
<proteinExistence type="predicted"/>
<sequence length="217" mass="23926">MKRLRRMIAGGIFRQDNPYNTVMNRIGDIAMLSVAWFVCCLPVVTIGVSTAAACEVAREMQEDRDNGIFKGFWRAIKRRFGTGMLLTLFLGVLIALGAFDLWWISRSMAGDMASVLYGVTLAVFIIVAMLFAFLLPLSGRSKLSAGEQIKQSAKLATMKPFIALVVAAIYALPIVLLATLPSAVMWVPLVWCIFGGGASAWAQMWLIRRAFDLQPQD</sequence>
<accession>A0A806FTC5</accession>
<feature type="transmembrane region" description="Helical" evidence="1">
    <location>
        <begin position="116"/>
        <end position="139"/>
    </location>
</feature>
<feature type="transmembrane region" description="Helical" evidence="1">
    <location>
        <begin position="186"/>
        <end position="207"/>
    </location>
</feature>
<feature type="transmembrane region" description="Helical" evidence="1">
    <location>
        <begin position="160"/>
        <end position="180"/>
    </location>
</feature>
<feature type="transmembrane region" description="Helical" evidence="1">
    <location>
        <begin position="29"/>
        <end position="54"/>
    </location>
</feature>
<evidence type="ECO:0000313" key="2">
    <source>
        <dbReference type="EMBL" id="AEK29602.1"/>
    </source>
</evidence>
<organism evidence="2 3">
    <name type="scientific">Bifidobacterium animalis subsp. lactis CNCM I-2494</name>
    <dbReference type="NCBI Taxonomy" id="1042403"/>
    <lineage>
        <taxon>Bacteria</taxon>
        <taxon>Bacillati</taxon>
        <taxon>Actinomycetota</taxon>
        <taxon>Actinomycetes</taxon>
        <taxon>Bifidobacteriales</taxon>
        <taxon>Bifidobacteriaceae</taxon>
        <taxon>Bifidobacterium</taxon>
    </lineage>
</organism>
<keyword evidence="1" id="KW-0472">Membrane</keyword>
<feature type="transmembrane region" description="Helical" evidence="1">
    <location>
        <begin position="80"/>
        <end position="104"/>
    </location>
</feature>
<evidence type="ECO:0000313" key="3">
    <source>
        <dbReference type="Proteomes" id="UP000008394"/>
    </source>
</evidence>
<dbReference type="EMBL" id="CP002915">
    <property type="protein sequence ID" value="AEK29602.1"/>
    <property type="molecule type" value="Genomic_DNA"/>
</dbReference>